<keyword evidence="5" id="KW-0808">Transferase</keyword>
<dbReference type="SUPFAM" id="SSF55874">
    <property type="entry name" value="ATPase domain of HSP90 chaperone/DNA topoisomerase II/histidine kinase"/>
    <property type="match status" value="1"/>
</dbReference>
<keyword evidence="9" id="KW-0902">Two-component regulatory system</keyword>
<comment type="catalytic activity">
    <reaction evidence="1">
        <text>ATP + protein L-histidine = ADP + protein N-phospho-L-histidine.</text>
        <dbReference type="EC" id="2.7.13.3"/>
    </reaction>
</comment>
<protein>
    <recommendedName>
        <fullName evidence="3">histidine kinase</fullName>
        <ecNumber evidence="3">2.7.13.3</ecNumber>
    </recommendedName>
</protein>
<dbReference type="EMBL" id="JARQBZ010000025">
    <property type="protein sequence ID" value="MDT2834756.1"/>
    <property type="molecule type" value="Genomic_DNA"/>
</dbReference>
<evidence type="ECO:0000256" key="4">
    <source>
        <dbReference type="ARBA" id="ARBA00022553"/>
    </source>
</evidence>
<dbReference type="InterPro" id="IPR003661">
    <property type="entry name" value="HisK_dim/P_dom"/>
</dbReference>
<dbReference type="Gene3D" id="1.10.287.130">
    <property type="match status" value="1"/>
</dbReference>
<sequence>MKRKLIKMLIHVSTFILAMSCFILSYWLVDKTLVMFNLTFSWWLEQSLVTILGFVITSMIGRLFVNEKTLFITMKRMLKKMSQGDFDIDTKDEGKLFRYIDDDWDDFLKQLDQTSLRLKEMEELKQGFISDVSHEIRSPLTSIIGFTQLAKQENEDEKKRHYYLENIQEESLRLSDLSDSLLRLATLEENREIEKKTYSLNQQLKQVISLFNIQLAEKEMTCHVKLEPCLYEGNEELMYQVWQNLIGNAIRFSSSQDTLFISLTTDDEIFTVSIKDTGIGMDETQKNRIFERFYKADTSRTSVTGGSGLGLSIVSKIVEYHGDLKIDVLSEKGIGTTFKVVGKKAKNEGSLSNRTDE</sequence>
<feature type="domain" description="Histidine kinase" evidence="12">
    <location>
        <begin position="131"/>
        <end position="346"/>
    </location>
</feature>
<dbReference type="FunFam" id="3.30.565.10:FF:000006">
    <property type="entry name" value="Sensor histidine kinase WalK"/>
    <property type="match status" value="1"/>
</dbReference>
<dbReference type="PANTHER" id="PTHR45528">
    <property type="entry name" value="SENSOR HISTIDINE KINASE CPXA"/>
    <property type="match status" value="1"/>
</dbReference>
<dbReference type="FunFam" id="1.10.287.130:FF:000001">
    <property type="entry name" value="Two-component sensor histidine kinase"/>
    <property type="match status" value="1"/>
</dbReference>
<comment type="subcellular location">
    <subcellularLocation>
        <location evidence="2">Membrane</location>
        <topology evidence="2">Multi-pass membrane protein</topology>
    </subcellularLocation>
</comment>
<dbReference type="InterPro" id="IPR036890">
    <property type="entry name" value="HATPase_C_sf"/>
</dbReference>
<organism evidence="13 14">
    <name type="scientific">Vagococcus carniphilus</name>
    <dbReference type="NCBI Taxonomy" id="218144"/>
    <lineage>
        <taxon>Bacteria</taxon>
        <taxon>Bacillati</taxon>
        <taxon>Bacillota</taxon>
        <taxon>Bacilli</taxon>
        <taxon>Lactobacillales</taxon>
        <taxon>Enterococcaceae</taxon>
        <taxon>Vagococcus</taxon>
    </lineage>
</organism>
<dbReference type="GO" id="GO:0000155">
    <property type="term" value="F:phosphorelay sensor kinase activity"/>
    <property type="evidence" value="ECO:0007669"/>
    <property type="project" value="InterPro"/>
</dbReference>
<evidence type="ECO:0000256" key="2">
    <source>
        <dbReference type="ARBA" id="ARBA00004141"/>
    </source>
</evidence>
<dbReference type="AlphaFoldDB" id="A0AAW8U9U3"/>
<dbReference type="Gene3D" id="3.30.565.10">
    <property type="entry name" value="Histidine kinase-like ATPase, C-terminal domain"/>
    <property type="match status" value="1"/>
</dbReference>
<proteinExistence type="predicted"/>
<dbReference type="SUPFAM" id="SSF47384">
    <property type="entry name" value="Homodimeric domain of signal transducing histidine kinase"/>
    <property type="match status" value="1"/>
</dbReference>
<dbReference type="InterPro" id="IPR036097">
    <property type="entry name" value="HisK_dim/P_sf"/>
</dbReference>
<evidence type="ECO:0000256" key="6">
    <source>
        <dbReference type="ARBA" id="ARBA00022692"/>
    </source>
</evidence>
<dbReference type="InterPro" id="IPR004358">
    <property type="entry name" value="Sig_transdc_His_kin-like_C"/>
</dbReference>
<dbReference type="InterPro" id="IPR003594">
    <property type="entry name" value="HATPase_dom"/>
</dbReference>
<evidence type="ECO:0000256" key="9">
    <source>
        <dbReference type="ARBA" id="ARBA00023012"/>
    </source>
</evidence>
<evidence type="ECO:0000313" key="14">
    <source>
        <dbReference type="Proteomes" id="UP001268577"/>
    </source>
</evidence>
<evidence type="ECO:0000256" key="1">
    <source>
        <dbReference type="ARBA" id="ARBA00000085"/>
    </source>
</evidence>
<evidence type="ECO:0000256" key="11">
    <source>
        <dbReference type="SAM" id="Phobius"/>
    </source>
</evidence>
<evidence type="ECO:0000259" key="12">
    <source>
        <dbReference type="PROSITE" id="PS50109"/>
    </source>
</evidence>
<dbReference type="Proteomes" id="UP001268577">
    <property type="component" value="Unassembled WGS sequence"/>
</dbReference>
<comment type="caution">
    <text evidence="13">The sequence shown here is derived from an EMBL/GenBank/DDBJ whole genome shotgun (WGS) entry which is preliminary data.</text>
</comment>
<dbReference type="RefSeq" id="WP_311985549.1">
    <property type="nucleotide sequence ID" value="NZ_JARQBZ010000025.1"/>
</dbReference>
<keyword evidence="10 11" id="KW-0472">Membrane</keyword>
<feature type="transmembrane region" description="Helical" evidence="11">
    <location>
        <begin position="9"/>
        <end position="28"/>
    </location>
</feature>
<dbReference type="EC" id="2.7.13.3" evidence="3"/>
<evidence type="ECO:0000313" key="13">
    <source>
        <dbReference type="EMBL" id="MDT2834756.1"/>
    </source>
</evidence>
<dbReference type="CDD" id="cd00075">
    <property type="entry name" value="HATPase"/>
    <property type="match status" value="1"/>
</dbReference>
<evidence type="ECO:0000256" key="8">
    <source>
        <dbReference type="ARBA" id="ARBA00022989"/>
    </source>
</evidence>
<feature type="transmembrane region" description="Helical" evidence="11">
    <location>
        <begin position="48"/>
        <end position="65"/>
    </location>
</feature>
<dbReference type="Pfam" id="PF02518">
    <property type="entry name" value="HATPase_c"/>
    <property type="match status" value="1"/>
</dbReference>
<dbReference type="InterPro" id="IPR005467">
    <property type="entry name" value="His_kinase_dom"/>
</dbReference>
<dbReference type="PROSITE" id="PS50109">
    <property type="entry name" value="HIS_KIN"/>
    <property type="match status" value="1"/>
</dbReference>
<reference evidence="13" key="1">
    <citation type="submission" date="2023-03" db="EMBL/GenBank/DDBJ databases">
        <authorList>
            <person name="Shen W."/>
            <person name="Cai J."/>
        </authorList>
    </citation>
    <scope>NUCLEOTIDE SEQUENCE</scope>
    <source>
        <strain evidence="13">P96-3</strain>
    </source>
</reference>
<keyword evidence="8 11" id="KW-1133">Transmembrane helix</keyword>
<keyword evidence="4" id="KW-0597">Phosphoprotein</keyword>
<dbReference type="Pfam" id="PF00512">
    <property type="entry name" value="HisKA"/>
    <property type="match status" value="1"/>
</dbReference>
<evidence type="ECO:0000256" key="3">
    <source>
        <dbReference type="ARBA" id="ARBA00012438"/>
    </source>
</evidence>
<dbReference type="SMART" id="SM00388">
    <property type="entry name" value="HisKA"/>
    <property type="match status" value="1"/>
</dbReference>
<evidence type="ECO:0000256" key="7">
    <source>
        <dbReference type="ARBA" id="ARBA00022777"/>
    </source>
</evidence>
<dbReference type="PANTHER" id="PTHR45528:SF11">
    <property type="entry name" value="HISTIDINE KINASE"/>
    <property type="match status" value="1"/>
</dbReference>
<evidence type="ECO:0000256" key="10">
    <source>
        <dbReference type="ARBA" id="ARBA00023136"/>
    </source>
</evidence>
<evidence type="ECO:0000256" key="5">
    <source>
        <dbReference type="ARBA" id="ARBA00022679"/>
    </source>
</evidence>
<dbReference type="PRINTS" id="PR00344">
    <property type="entry name" value="BCTRLSENSOR"/>
</dbReference>
<dbReference type="SMART" id="SM00387">
    <property type="entry name" value="HATPase_c"/>
    <property type="match status" value="1"/>
</dbReference>
<dbReference type="CDD" id="cd00082">
    <property type="entry name" value="HisKA"/>
    <property type="match status" value="1"/>
</dbReference>
<keyword evidence="7 13" id="KW-0418">Kinase</keyword>
<gene>
    <name evidence="13" type="ORF">P7H70_11980</name>
</gene>
<name>A0AAW8U9U3_9ENTE</name>
<accession>A0AAW8U9U3</accession>
<keyword evidence="6 11" id="KW-0812">Transmembrane</keyword>
<dbReference type="InterPro" id="IPR050398">
    <property type="entry name" value="HssS/ArlS-like"/>
</dbReference>
<dbReference type="PROSITE" id="PS51257">
    <property type="entry name" value="PROKAR_LIPOPROTEIN"/>
    <property type="match status" value="1"/>
</dbReference>
<dbReference type="GO" id="GO:0005886">
    <property type="term" value="C:plasma membrane"/>
    <property type="evidence" value="ECO:0007669"/>
    <property type="project" value="TreeGrafter"/>
</dbReference>